<dbReference type="GO" id="GO:0005829">
    <property type="term" value="C:cytosol"/>
    <property type="evidence" value="ECO:0007669"/>
    <property type="project" value="TreeGrafter"/>
</dbReference>
<dbReference type="PROSITE" id="PS51273">
    <property type="entry name" value="GATASE_TYPE_1"/>
    <property type="match status" value="1"/>
</dbReference>
<reference evidence="2 3" key="1">
    <citation type="submission" date="2015-02" db="EMBL/GenBank/DDBJ databases">
        <title>Single-cell genomics of uncultivated deep-branching MTB reveals a conserved set of magnetosome genes.</title>
        <authorList>
            <person name="Kolinko S."/>
            <person name="Richter M."/>
            <person name="Glockner F.O."/>
            <person name="Brachmann A."/>
            <person name="Schuler D."/>
        </authorList>
    </citation>
    <scope>NUCLEOTIDE SEQUENCE [LARGE SCALE GENOMIC DNA]</scope>
    <source>
        <strain evidence="2">SKK-01</strain>
    </source>
</reference>
<dbReference type="InterPro" id="IPR017926">
    <property type="entry name" value="GATASE"/>
</dbReference>
<proteinExistence type="predicted"/>
<feature type="domain" description="Glutamine amidotransferase" evidence="1">
    <location>
        <begin position="33"/>
        <end position="177"/>
    </location>
</feature>
<keyword evidence="2" id="KW-0808">Transferase</keyword>
<dbReference type="PANTHER" id="PTHR42695:SF5">
    <property type="entry name" value="GLUTAMINE AMIDOTRANSFERASE YLR126C-RELATED"/>
    <property type="match status" value="1"/>
</dbReference>
<dbReference type="AlphaFoldDB" id="A0A0F0CS98"/>
<dbReference type="InterPro" id="IPR044992">
    <property type="entry name" value="ChyE-like"/>
</dbReference>
<dbReference type="Gene3D" id="3.40.50.880">
    <property type="match status" value="1"/>
</dbReference>
<dbReference type="PATRIC" id="fig|1609969.3.peg.1904"/>
<dbReference type="InterPro" id="IPR029062">
    <property type="entry name" value="Class_I_gatase-like"/>
</dbReference>
<dbReference type="CDD" id="cd01741">
    <property type="entry name" value="GATase1_1"/>
    <property type="match status" value="1"/>
</dbReference>
<comment type="caution">
    <text evidence="2">The sequence shown here is derived from an EMBL/GenBank/DDBJ whole genome shotgun (WGS) entry which is preliminary data.</text>
</comment>
<sequence length="222" mass="25467">MSFEGLGFIETWAQTQNHTLTGTHFYKQYQLPAIESFDFLVIMGGPMGVYDEKEYPWLKEEKQFIKRAVNAGKKILGVCLGAQLIADALGARVYKNQYKELGWLTVSLAKKGVETGFFKDFPEKFMPFHWHNDTFDLPKGASRLAETKACKNQAFSYKEKILALQFHFEAGEKEINNWIKNLAVDTTAEQYVQPPKEIIKGYSNISENTRLLARILKHFEAL</sequence>
<dbReference type="PANTHER" id="PTHR42695">
    <property type="entry name" value="GLUTAMINE AMIDOTRANSFERASE YLR126C-RELATED"/>
    <property type="match status" value="1"/>
</dbReference>
<keyword evidence="3" id="KW-1185">Reference proteome</keyword>
<protein>
    <submittedName>
        <fullName evidence="2">Glutamine amidotransferase class-I</fullName>
    </submittedName>
</protein>
<dbReference type="GO" id="GO:0016740">
    <property type="term" value="F:transferase activity"/>
    <property type="evidence" value="ECO:0007669"/>
    <property type="project" value="UniProtKB-KW"/>
</dbReference>
<accession>A0A0F0CS98</accession>
<organism evidence="2 3">
    <name type="scientific">Candidatus Omnitrophus magneticus</name>
    <dbReference type="NCBI Taxonomy" id="1609969"/>
    <lineage>
        <taxon>Bacteria</taxon>
        <taxon>Pseudomonadati</taxon>
        <taxon>Candidatus Omnitrophota</taxon>
        <taxon>Candidatus Omnitrophus</taxon>
    </lineage>
</organism>
<dbReference type="SUPFAM" id="SSF52317">
    <property type="entry name" value="Class I glutamine amidotransferase-like"/>
    <property type="match status" value="1"/>
</dbReference>
<keyword evidence="2" id="KW-0315">Glutamine amidotransferase</keyword>
<name>A0A0F0CS98_9BACT</name>
<dbReference type="Proteomes" id="UP000033428">
    <property type="component" value="Unassembled WGS sequence"/>
</dbReference>
<evidence type="ECO:0000259" key="1">
    <source>
        <dbReference type="Pfam" id="PF00117"/>
    </source>
</evidence>
<evidence type="ECO:0000313" key="3">
    <source>
        <dbReference type="Proteomes" id="UP000033428"/>
    </source>
</evidence>
<dbReference type="EMBL" id="JYNY01000372">
    <property type="protein sequence ID" value="KJJ84315.1"/>
    <property type="molecule type" value="Genomic_DNA"/>
</dbReference>
<dbReference type="Pfam" id="PF00117">
    <property type="entry name" value="GATase"/>
    <property type="match status" value="1"/>
</dbReference>
<gene>
    <name evidence="2" type="ORF">OMAG_001778</name>
</gene>
<dbReference type="FunFam" id="3.40.50.880:FF:000033">
    <property type="entry name" value="Glutamine amidotransferase class-I"/>
    <property type="match status" value="1"/>
</dbReference>
<evidence type="ECO:0000313" key="2">
    <source>
        <dbReference type="EMBL" id="KJJ84315.1"/>
    </source>
</evidence>